<dbReference type="InParanoid" id="K4ANM8"/>
<name>K4ANM8_SETIT</name>
<dbReference type="Gramene" id="KQK88741">
    <property type="protein sequence ID" value="KQK88741"/>
    <property type="gene ID" value="SETIT_040525mg"/>
</dbReference>
<accession>K4ANM8</accession>
<protein>
    <submittedName>
        <fullName evidence="1">Uncharacterized protein</fullName>
    </submittedName>
</protein>
<proteinExistence type="predicted"/>
<sequence>MLRSKTYNMKWIEACMWRLLNLFFFCSSTTY</sequence>
<organism evidence="1 2">
    <name type="scientific">Setaria italica</name>
    <name type="common">Foxtail millet</name>
    <name type="synonym">Panicum italicum</name>
    <dbReference type="NCBI Taxonomy" id="4555"/>
    <lineage>
        <taxon>Eukaryota</taxon>
        <taxon>Viridiplantae</taxon>
        <taxon>Streptophyta</taxon>
        <taxon>Embryophyta</taxon>
        <taxon>Tracheophyta</taxon>
        <taxon>Spermatophyta</taxon>
        <taxon>Magnoliopsida</taxon>
        <taxon>Liliopsida</taxon>
        <taxon>Poales</taxon>
        <taxon>Poaceae</taxon>
        <taxon>PACMAD clade</taxon>
        <taxon>Panicoideae</taxon>
        <taxon>Panicodae</taxon>
        <taxon>Paniceae</taxon>
        <taxon>Cenchrinae</taxon>
        <taxon>Setaria</taxon>
    </lineage>
</organism>
<dbReference type="AlphaFoldDB" id="K4ANM8"/>
<keyword evidence="2" id="KW-1185">Reference proteome</keyword>
<reference evidence="2" key="1">
    <citation type="journal article" date="2012" name="Nat. Biotechnol.">
        <title>Reference genome sequence of the model plant Setaria.</title>
        <authorList>
            <person name="Bennetzen J.L."/>
            <person name="Schmutz J."/>
            <person name="Wang H."/>
            <person name="Percifield R."/>
            <person name="Hawkins J."/>
            <person name="Pontaroli A.C."/>
            <person name="Estep M."/>
            <person name="Feng L."/>
            <person name="Vaughn J.N."/>
            <person name="Grimwood J."/>
            <person name="Jenkins J."/>
            <person name="Barry K."/>
            <person name="Lindquist E."/>
            <person name="Hellsten U."/>
            <person name="Deshpande S."/>
            <person name="Wang X."/>
            <person name="Wu X."/>
            <person name="Mitros T."/>
            <person name="Triplett J."/>
            <person name="Yang X."/>
            <person name="Ye C.Y."/>
            <person name="Mauro-Herrera M."/>
            <person name="Wang L."/>
            <person name="Li P."/>
            <person name="Sharma M."/>
            <person name="Sharma R."/>
            <person name="Ronald P.C."/>
            <person name="Panaud O."/>
            <person name="Kellogg E.A."/>
            <person name="Brutnell T.P."/>
            <person name="Doust A.N."/>
            <person name="Tuskan G.A."/>
            <person name="Rokhsar D."/>
            <person name="Devos K.M."/>
        </authorList>
    </citation>
    <scope>NUCLEOTIDE SEQUENCE [LARGE SCALE GENOMIC DNA]</scope>
    <source>
        <strain evidence="2">cv. Yugu1</strain>
    </source>
</reference>
<evidence type="ECO:0000313" key="2">
    <source>
        <dbReference type="Proteomes" id="UP000004995"/>
    </source>
</evidence>
<dbReference type="EMBL" id="AGNK02005565">
    <property type="status" value="NOT_ANNOTATED_CDS"/>
    <property type="molecule type" value="Genomic_DNA"/>
</dbReference>
<dbReference type="Proteomes" id="UP000004995">
    <property type="component" value="Unassembled WGS sequence"/>
</dbReference>
<reference evidence="1" key="2">
    <citation type="submission" date="2018-08" db="UniProtKB">
        <authorList>
            <consortium name="EnsemblPlants"/>
        </authorList>
    </citation>
    <scope>IDENTIFICATION</scope>
    <source>
        <strain evidence="1">Yugu1</strain>
    </source>
</reference>
<dbReference type="EnsemblPlants" id="KQK88741">
    <property type="protein sequence ID" value="KQK88741"/>
    <property type="gene ID" value="SETIT_040525mg"/>
</dbReference>
<dbReference type="HOGENOM" id="CLU_3400135_0_0_1"/>
<evidence type="ECO:0000313" key="1">
    <source>
        <dbReference type="EnsemblPlants" id="KQK88741"/>
    </source>
</evidence>